<keyword evidence="2" id="KW-0378">Hydrolase</keyword>
<name>A0ABS2W6A0_9GAMM</name>
<sequence length="252" mass="27778">MSALVFLPGLICDHAVWQSQVDDLIQQGYECQVIDYGNADSLAEMARITLDLAPESCVLAGHSMGGRVALEVARQAPQRLSHLVLMDTGYLPLAPGAAGEKERAGRMALIEKARHHGMRTMGQEWMQGMVLPQHLKDTKLCNTILDMIERKTVAQFEAQQTALLNRPDATEVLRSLSCPTLFICGSDDLWSPVSQHEAMAELVVHSRVQVIAQSGHMSTMEQPEAVTQALTEWLEITNAPTERYPGFNQTEG</sequence>
<comment type="caution">
    <text evidence="2">The sequence shown here is derived from an EMBL/GenBank/DDBJ whole genome shotgun (WGS) entry which is preliminary data.</text>
</comment>
<dbReference type="RefSeq" id="WP_205213315.1">
    <property type="nucleotide sequence ID" value="NZ_JAFFZP010000009.1"/>
</dbReference>
<evidence type="ECO:0000259" key="1">
    <source>
        <dbReference type="Pfam" id="PF12697"/>
    </source>
</evidence>
<feature type="domain" description="AB hydrolase-1" evidence="1">
    <location>
        <begin position="4"/>
        <end position="228"/>
    </location>
</feature>
<dbReference type="Pfam" id="PF12697">
    <property type="entry name" value="Abhydrolase_6"/>
    <property type="match status" value="1"/>
</dbReference>
<evidence type="ECO:0000313" key="2">
    <source>
        <dbReference type="EMBL" id="MBN0987242.1"/>
    </source>
</evidence>
<dbReference type="SUPFAM" id="SSF53474">
    <property type="entry name" value="alpha/beta-Hydrolases"/>
    <property type="match status" value="1"/>
</dbReference>
<evidence type="ECO:0000313" key="3">
    <source>
        <dbReference type="Proteomes" id="UP000760472"/>
    </source>
</evidence>
<organism evidence="2 3">
    <name type="scientific">Amphritea pacifica</name>
    <dbReference type="NCBI Taxonomy" id="2811233"/>
    <lineage>
        <taxon>Bacteria</taxon>
        <taxon>Pseudomonadati</taxon>
        <taxon>Pseudomonadota</taxon>
        <taxon>Gammaproteobacteria</taxon>
        <taxon>Oceanospirillales</taxon>
        <taxon>Oceanospirillaceae</taxon>
        <taxon>Amphritea</taxon>
    </lineage>
</organism>
<dbReference type="InterPro" id="IPR029058">
    <property type="entry name" value="AB_hydrolase_fold"/>
</dbReference>
<proteinExistence type="predicted"/>
<dbReference type="PANTHER" id="PTHR43798:SF29">
    <property type="entry name" value="AB HYDROLASE-1 DOMAIN-CONTAINING PROTEIN"/>
    <property type="match status" value="1"/>
</dbReference>
<accession>A0ABS2W6A0</accession>
<dbReference type="GO" id="GO:0016787">
    <property type="term" value="F:hydrolase activity"/>
    <property type="evidence" value="ECO:0007669"/>
    <property type="project" value="UniProtKB-KW"/>
</dbReference>
<dbReference type="Proteomes" id="UP000760472">
    <property type="component" value="Unassembled WGS sequence"/>
</dbReference>
<keyword evidence="3" id="KW-1185">Reference proteome</keyword>
<dbReference type="PANTHER" id="PTHR43798">
    <property type="entry name" value="MONOACYLGLYCEROL LIPASE"/>
    <property type="match status" value="1"/>
</dbReference>
<dbReference type="Gene3D" id="3.40.50.1820">
    <property type="entry name" value="alpha/beta hydrolase"/>
    <property type="match status" value="1"/>
</dbReference>
<dbReference type="InterPro" id="IPR000073">
    <property type="entry name" value="AB_hydrolase_1"/>
</dbReference>
<reference evidence="2 3" key="1">
    <citation type="submission" date="2021-02" db="EMBL/GenBank/DDBJ databases">
        <title>A novel species of genus Amphritea isolated from a fishpond in China.</title>
        <authorList>
            <person name="Lu H."/>
        </authorList>
    </citation>
    <scope>NUCLEOTIDE SEQUENCE [LARGE SCALE GENOMIC DNA]</scope>
    <source>
        <strain evidence="2 3">RP18W</strain>
    </source>
</reference>
<dbReference type="PRINTS" id="PR00111">
    <property type="entry name" value="ABHYDROLASE"/>
</dbReference>
<dbReference type="InterPro" id="IPR050266">
    <property type="entry name" value="AB_hydrolase_sf"/>
</dbReference>
<gene>
    <name evidence="2" type="ORF">JW498_07725</name>
</gene>
<protein>
    <submittedName>
        <fullName evidence="2">Alpha/beta hydrolase</fullName>
    </submittedName>
</protein>
<dbReference type="EMBL" id="JAFFZP010000009">
    <property type="protein sequence ID" value="MBN0987242.1"/>
    <property type="molecule type" value="Genomic_DNA"/>
</dbReference>